<gene>
    <name evidence="2" type="ORF">L323_15450</name>
</gene>
<dbReference type="PATRIC" id="fig|1330534.3.peg.3059"/>
<dbReference type="InterPro" id="IPR024997">
    <property type="entry name" value="DUF3892"/>
</dbReference>
<dbReference type="EMBL" id="ATAY01000082">
    <property type="protein sequence ID" value="EPR09966.1"/>
    <property type="molecule type" value="Genomic_DNA"/>
</dbReference>
<dbReference type="STRING" id="1330534.L323_15450"/>
<accession>U4QYF8</accession>
<sequence length="91" mass="10137">MKATKIKMKDGCGTSNNLLEIDSIYISDCDNPGFFKKSIIHDYVKEHPGSIQVDIYPYPNIIAATSSLNEKYVKSTPDGSNKDNLLSLPRE</sequence>
<evidence type="ECO:0000256" key="1">
    <source>
        <dbReference type="SAM" id="MobiDB-lite"/>
    </source>
</evidence>
<proteinExistence type="predicted"/>
<organism evidence="2 3">
    <name type="scientific">Ruminiclostridium papyrosolvens C7</name>
    <dbReference type="NCBI Taxonomy" id="1330534"/>
    <lineage>
        <taxon>Bacteria</taxon>
        <taxon>Bacillati</taxon>
        <taxon>Bacillota</taxon>
        <taxon>Clostridia</taxon>
        <taxon>Eubacteriales</taxon>
        <taxon>Oscillospiraceae</taxon>
        <taxon>Ruminiclostridium</taxon>
    </lineage>
</organism>
<dbReference type="AlphaFoldDB" id="U4QYF8"/>
<reference evidence="2 3" key="1">
    <citation type="journal article" date="2013" name="Genome Announc.">
        <title>Draft Genome Sequence of the Cellulolytic Bacterium Clostridium papyrosolvens C7 (ATCC 700395).</title>
        <authorList>
            <person name="Zepeda V."/>
            <person name="Dassa B."/>
            <person name="Borovok I."/>
            <person name="Lamed R."/>
            <person name="Bayer E.A."/>
            <person name="Cate J.H."/>
        </authorList>
    </citation>
    <scope>NUCLEOTIDE SEQUENCE [LARGE SCALE GENOMIC DNA]</scope>
    <source>
        <strain evidence="2 3">C7</strain>
    </source>
</reference>
<name>U4QYF8_9FIRM</name>
<dbReference type="OrthoDB" id="197272at2"/>
<evidence type="ECO:0000313" key="3">
    <source>
        <dbReference type="Proteomes" id="UP000016860"/>
    </source>
</evidence>
<dbReference type="Proteomes" id="UP000016860">
    <property type="component" value="Unassembled WGS sequence"/>
</dbReference>
<feature type="region of interest" description="Disordered" evidence="1">
    <location>
        <begin position="72"/>
        <end position="91"/>
    </location>
</feature>
<evidence type="ECO:0000313" key="2">
    <source>
        <dbReference type="EMBL" id="EPR09966.1"/>
    </source>
</evidence>
<comment type="caution">
    <text evidence="2">The sequence shown here is derived from an EMBL/GenBank/DDBJ whole genome shotgun (WGS) entry which is preliminary data.</text>
</comment>
<evidence type="ECO:0008006" key="4">
    <source>
        <dbReference type="Google" id="ProtNLM"/>
    </source>
</evidence>
<protein>
    <recommendedName>
        <fullName evidence="4">DUF3892 domain-containing protein</fullName>
    </recommendedName>
</protein>
<dbReference type="Pfam" id="PF13031">
    <property type="entry name" value="DUF3892"/>
    <property type="match status" value="1"/>
</dbReference>
<dbReference type="RefSeq" id="WP_020816521.1">
    <property type="nucleotide sequence ID" value="NZ_ATAY01000082.1"/>
</dbReference>